<comment type="similarity">
    <text evidence="1">Belongs to the 'GDSL' lipolytic enzyme family.</text>
</comment>
<comment type="caution">
    <text evidence="6">The sequence shown here is derived from an EMBL/GenBank/DDBJ whole genome shotgun (WGS) entry which is preliminary data.</text>
</comment>
<accession>A0AAP0SAK5</accession>
<name>A0AAP0SAK5_LIQFO</name>
<organism evidence="6 7">
    <name type="scientific">Liquidambar formosana</name>
    <name type="common">Formosan gum</name>
    <dbReference type="NCBI Taxonomy" id="63359"/>
    <lineage>
        <taxon>Eukaryota</taxon>
        <taxon>Viridiplantae</taxon>
        <taxon>Streptophyta</taxon>
        <taxon>Embryophyta</taxon>
        <taxon>Tracheophyta</taxon>
        <taxon>Spermatophyta</taxon>
        <taxon>Magnoliopsida</taxon>
        <taxon>eudicotyledons</taxon>
        <taxon>Gunneridae</taxon>
        <taxon>Pentapetalae</taxon>
        <taxon>Saxifragales</taxon>
        <taxon>Altingiaceae</taxon>
        <taxon>Liquidambar</taxon>
    </lineage>
</organism>
<dbReference type="PANTHER" id="PTHR22835">
    <property type="entry name" value="ZINC FINGER FYVE DOMAIN CONTAINING PROTEIN"/>
    <property type="match status" value="1"/>
</dbReference>
<evidence type="ECO:0000256" key="2">
    <source>
        <dbReference type="ARBA" id="ARBA00022729"/>
    </source>
</evidence>
<keyword evidence="4" id="KW-0325">Glycoprotein</keyword>
<keyword evidence="3" id="KW-0378">Hydrolase</keyword>
<dbReference type="InterPro" id="IPR035669">
    <property type="entry name" value="SGNH_plant_lipase-like"/>
</dbReference>
<keyword evidence="2 5" id="KW-0732">Signal</keyword>
<dbReference type="GO" id="GO:0016788">
    <property type="term" value="F:hydrolase activity, acting on ester bonds"/>
    <property type="evidence" value="ECO:0007669"/>
    <property type="project" value="InterPro"/>
</dbReference>
<evidence type="ECO:0000313" key="7">
    <source>
        <dbReference type="Proteomes" id="UP001415857"/>
    </source>
</evidence>
<dbReference type="SUPFAM" id="SSF52266">
    <property type="entry name" value="SGNH hydrolase"/>
    <property type="match status" value="2"/>
</dbReference>
<dbReference type="Gene3D" id="3.40.50.1110">
    <property type="entry name" value="SGNH hydrolase"/>
    <property type="match status" value="2"/>
</dbReference>
<evidence type="ECO:0000256" key="5">
    <source>
        <dbReference type="SAM" id="SignalP"/>
    </source>
</evidence>
<dbReference type="EMBL" id="JBBPBK010000001">
    <property type="protein sequence ID" value="KAK9291989.1"/>
    <property type="molecule type" value="Genomic_DNA"/>
</dbReference>
<evidence type="ECO:0000256" key="3">
    <source>
        <dbReference type="ARBA" id="ARBA00022801"/>
    </source>
</evidence>
<dbReference type="CDD" id="cd01837">
    <property type="entry name" value="SGNH_plant_lipase_like"/>
    <property type="match status" value="2"/>
</dbReference>
<dbReference type="Pfam" id="PF00657">
    <property type="entry name" value="Lipase_GDSL"/>
    <property type="match status" value="2"/>
</dbReference>
<sequence>MATTRVVFSTFPLVISVFLLLSPPSCDAHPLKACMFDSIYQLGDSISDTGNLIRESPNGATYAFARLPYGETFFKNATGRCSDGLLMIDYLALAAGLPFLNPSQNIDADFRHGVNFAVAGSTALTTSVLADMNILSPVTNSSLNVQLDWMFSHFNSFCYTETDCAEKLKRALFMVGEIGGNDYNYALLRRKTIEEVKTIVPEVVQAIKDAVTRVIGYGAVRVVVPGNFPIGCLPIYLSGFQTNNSAAYDEQHCLKGLNDFTKYHNDHLQKAIEELRQENPNAFIVYGDYYNAFQWLVRNAPFLGFDTASVQKACCGIGGDYNFSLAKMCGAPGVPVCPNPFNHISWDGVHLTQAAYKFMAEWLILSSFFLLLSPPSCDAHPLKACMFDSIYQLGDSISDTGNFIRESPIGATSAFARLPYGENFFKNATGRCSNGLLMIDYLGKQSGLPFLNPYQNIDADFTHGVNFAVAGSTALKTSVLADMNILSPVTNSSLDAQLDWMFTHFNSICYTDSDCAEKLKRALFMVGEIGGNDYNYALFGGKTIEEVMSIVPDVVRAIKDAVRRVIGYGAVRVVVPGNFPIGCLPIYLTGFQMNNSAAYDELHCLKGLNGLARYHNDHLQQAIEELRQENPNAFIVYGDYYNAFQWLVRNAPFLGFDAASVQKACCGIEGDYNFSLDKMCGAPGVSVCPSPNSRISWDGVQLTQTAYKFMAEWLIRDILPKIQCGF</sequence>
<feature type="chain" id="PRO_5042929010" description="Acetylajmalan esterase-like" evidence="5">
    <location>
        <begin position="29"/>
        <end position="726"/>
    </location>
</feature>
<dbReference type="PANTHER" id="PTHR22835:SF517">
    <property type="entry name" value="GDSL-LIKE LIPASE_ACYLHYDROLASE FAMILY PROTEIN, EXPRESSED"/>
    <property type="match status" value="1"/>
</dbReference>
<evidence type="ECO:0000256" key="4">
    <source>
        <dbReference type="ARBA" id="ARBA00023180"/>
    </source>
</evidence>
<dbReference type="Proteomes" id="UP001415857">
    <property type="component" value="Unassembled WGS sequence"/>
</dbReference>
<dbReference type="AlphaFoldDB" id="A0AAP0SAK5"/>
<evidence type="ECO:0000256" key="1">
    <source>
        <dbReference type="ARBA" id="ARBA00008668"/>
    </source>
</evidence>
<dbReference type="InterPro" id="IPR036514">
    <property type="entry name" value="SGNH_hydro_sf"/>
</dbReference>
<protein>
    <recommendedName>
        <fullName evidence="8">Acetylajmalan esterase-like</fullName>
    </recommendedName>
</protein>
<evidence type="ECO:0000313" key="6">
    <source>
        <dbReference type="EMBL" id="KAK9291989.1"/>
    </source>
</evidence>
<reference evidence="6 7" key="1">
    <citation type="journal article" date="2024" name="Plant J.">
        <title>Genome sequences and population genomics reveal climatic adaptation and genomic divergence between two closely related sweetgum species.</title>
        <authorList>
            <person name="Xu W.Q."/>
            <person name="Ren C.Q."/>
            <person name="Zhang X.Y."/>
            <person name="Comes H.P."/>
            <person name="Liu X.H."/>
            <person name="Li Y.G."/>
            <person name="Kettle C.J."/>
            <person name="Jalonen R."/>
            <person name="Gaisberger H."/>
            <person name="Ma Y.Z."/>
            <person name="Qiu Y.X."/>
        </authorList>
    </citation>
    <scope>NUCLEOTIDE SEQUENCE [LARGE SCALE GENOMIC DNA]</scope>
    <source>
        <strain evidence="6">Hangzhou</strain>
    </source>
</reference>
<dbReference type="InterPro" id="IPR001087">
    <property type="entry name" value="GDSL"/>
</dbReference>
<evidence type="ECO:0008006" key="8">
    <source>
        <dbReference type="Google" id="ProtNLM"/>
    </source>
</evidence>
<proteinExistence type="inferred from homology"/>
<gene>
    <name evidence="6" type="ORF">L1049_019941</name>
</gene>
<feature type="signal peptide" evidence="5">
    <location>
        <begin position="1"/>
        <end position="28"/>
    </location>
</feature>
<keyword evidence="7" id="KW-1185">Reference proteome</keyword>